<organism evidence="2 3">
    <name type="scientific">Streptomyces mirabilis</name>
    <dbReference type="NCBI Taxonomy" id="68239"/>
    <lineage>
        <taxon>Bacteria</taxon>
        <taxon>Bacillati</taxon>
        <taxon>Actinomycetota</taxon>
        <taxon>Actinomycetes</taxon>
        <taxon>Kitasatosporales</taxon>
        <taxon>Streptomycetaceae</taxon>
        <taxon>Streptomyces</taxon>
    </lineage>
</organism>
<reference evidence="2 3" key="1">
    <citation type="submission" date="2023-02" db="EMBL/GenBank/DDBJ databases">
        <authorList>
            <person name="Maleckis M."/>
        </authorList>
    </citation>
    <scope>NUCLEOTIDE SEQUENCE [LARGE SCALE GENOMIC DNA]</scope>
    <source>
        <strain evidence="2 3">P8-A2</strain>
        <plasmid evidence="2">unnamed1</plasmid>
    </source>
</reference>
<name>A0ABU3V4W0_9ACTN</name>
<proteinExistence type="predicted"/>
<keyword evidence="2" id="KW-0614">Plasmid</keyword>
<dbReference type="Proteomes" id="UP001257627">
    <property type="component" value="Unassembled WGS sequence"/>
</dbReference>
<protein>
    <recommendedName>
        <fullName evidence="4">Lipoprotein</fullName>
    </recommendedName>
</protein>
<gene>
    <name evidence="2" type="ORF">PU648_54975</name>
</gene>
<dbReference type="EMBL" id="JARAKF010000003">
    <property type="protein sequence ID" value="MDU9001207.1"/>
    <property type="molecule type" value="Genomic_DNA"/>
</dbReference>
<feature type="region of interest" description="Disordered" evidence="1">
    <location>
        <begin position="1"/>
        <end position="38"/>
    </location>
</feature>
<evidence type="ECO:0000256" key="1">
    <source>
        <dbReference type="SAM" id="MobiDB-lite"/>
    </source>
</evidence>
<evidence type="ECO:0000313" key="3">
    <source>
        <dbReference type="Proteomes" id="UP001257627"/>
    </source>
</evidence>
<accession>A0ABU3V4W0</accession>
<evidence type="ECO:0000313" key="2">
    <source>
        <dbReference type="EMBL" id="MDU9001207.1"/>
    </source>
</evidence>
<geneLocation type="plasmid" evidence="2">
    <name>unnamed1</name>
</geneLocation>
<evidence type="ECO:0008006" key="4">
    <source>
        <dbReference type="Google" id="ProtNLM"/>
    </source>
</evidence>
<dbReference type="RefSeq" id="WP_266943969.1">
    <property type="nucleotide sequence ID" value="NZ_JAPEMK010000002.1"/>
</dbReference>
<feature type="compositionally biased region" description="Low complexity" evidence="1">
    <location>
        <begin position="25"/>
        <end position="37"/>
    </location>
</feature>
<keyword evidence="3" id="KW-1185">Reference proteome</keyword>
<comment type="caution">
    <text evidence="2">The sequence shown here is derived from an EMBL/GenBank/DDBJ whole genome shotgun (WGS) entry which is preliminary data.</text>
</comment>
<sequence length="177" mass="18881">MFSLAACGSSGNEGDGKASPKQTGSAPAPATSSADPQAVEKSAVLDAYGHYWVEQAKAYKTGTIKGTELKKYALGDAVARVESDLMTMKTNGVIADGAPRSDASVTALNLEEQVPKATLSDCLDISTWKRLYRKTGKEVPTPKGRIDHYLTDVKAEKWGKQWKILSATPEQKECTGG</sequence>